<dbReference type="SUPFAM" id="SSF56112">
    <property type="entry name" value="Protein kinase-like (PK-like)"/>
    <property type="match status" value="1"/>
</dbReference>
<dbReference type="GO" id="GO:0016301">
    <property type="term" value="F:kinase activity"/>
    <property type="evidence" value="ECO:0007669"/>
    <property type="project" value="UniProtKB-KW"/>
</dbReference>
<feature type="non-terminal residue" evidence="3">
    <location>
        <position position="123"/>
    </location>
</feature>
<name>A0A9D5BCA2_PEA</name>
<organism evidence="3 4">
    <name type="scientific">Pisum sativum</name>
    <name type="common">Garden pea</name>
    <name type="synonym">Lathyrus oleraceus</name>
    <dbReference type="NCBI Taxonomy" id="3888"/>
    <lineage>
        <taxon>Eukaryota</taxon>
        <taxon>Viridiplantae</taxon>
        <taxon>Streptophyta</taxon>
        <taxon>Embryophyta</taxon>
        <taxon>Tracheophyta</taxon>
        <taxon>Spermatophyta</taxon>
        <taxon>Magnoliopsida</taxon>
        <taxon>eudicotyledons</taxon>
        <taxon>Gunneridae</taxon>
        <taxon>Pentapetalae</taxon>
        <taxon>rosids</taxon>
        <taxon>fabids</taxon>
        <taxon>Fabales</taxon>
        <taxon>Fabaceae</taxon>
        <taxon>Papilionoideae</taxon>
        <taxon>50 kb inversion clade</taxon>
        <taxon>NPAAA clade</taxon>
        <taxon>Hologalegina</taxon>
        <taxon>IRL clade</taxon>
        <taxon>Fabeae</taxon>
        <taxon>Lathyrus</taxon>
    </lineage>
</organism>
<protein>
    <submittedName>
        <fullName evidence="3">Protein ACTIVITY OF BC1 COMPLEX KINASE 7</fullName>
    </submittedName>
</protein>
<dbReference type="InterPro" id="IPR004147">
    <property type="entry name" value="ABC1_dom"/>
</dbReference>
<evidence type="ECO:0000313" key="3">
    <source>
        <dbReference type="EMBL" id="KAI5437916.1"/>
    </source>
</evidence>
<gene>
    <name evidence="3" type="ORF">KIW84_023876</name>
</gene>
<accession>A0A9D5BCA2</accession>
<dbReference type="AlphaFoldDB" id="A0A9D5BCA2"/>
<keyword evidence="3" id="KW-0418">Kinase</keyword>
<reference evidence="3 4" key="1">
    <citation type="journal article" date="2022" name="Nat. Genet.">
        <title>Improved pea reference genome and pan-genome highlight genomic features and evolutionary characteristics.</title>
        <authorList>
            <person name="Yang T."/>
            <person name="Liu R."/>
            <person name="Luo Y."/>
            <person name="Hu S."/>
            <person name="Wang D."/>
            <person name="Wang C."/>
            <person name="Pandey M.K."/>
            <person name="Ge S."/>
            <person name="Xu Q."/>
            <person name="Li N."/>
            <person name="Li G."/>
            <person name="Huang Y."/>
            <person name="Saxena R.K."/>
            <person name="Ji Y."/>
            <person name="Li M."/>
            <person name="Yan X."/>
            <person name="He Y."/>
            <person name="Liu Y."/>
            <person name="Wang X."/>
            <person name="Xiang C."/>
            <person name="Varshney R.K."/>
            <person name="Ding H."/>
            <person name="Gao S."/>
            <person name="Zong X."/>
        </authorList>
    </citation>
    <scope>NUCLEOTIDE SEQUENCE [LARGE SCALE GENOMIC DNA]</scope>
    <source>
        <strain evidence="3 4">cv. Zhongwan 6</strain>
    </source>
</reference>
<keyword evidence="4" id="KW-1185">Reference proteome</keyword>
<dbReference type="GO" id="GO:1901031">
    <property type="term" value="P:regulation of response to reactive oxygen species"/>
    <property type="evidence" value="ECO:0007669"/>
    <property type="project" value="TreeGrafter"/>
</dbReference>
<dbReference type="GO" id="GO:0016020">
    <property type="term" value="C:membrane"/>
    <property type="evidence" value="ECO:0007669"/>
    <property type="project" value="GOC"/>
</dbReference>
<dbReference type="EMBL" id="JAMSHJ010000002">
    <property type="protein sequence ID" value="KAI5437916.1"/>
    <property type="molecule type" value="Genomic_DNA"/>
</dbReference>
<dbReference type="Proteomes" id="UP001058974">
    <property type="component" value="Chromosome 2"/>
</dbReference>
<proteinExistence type="inferred from homology"/>
<dbReference type="PANTHER" id="PTHR10566">
    <property type="entry name" value="CHAPERONE-ACTIVITY OF BC1 COMPLEX CABC1 -RELATED"/>
    <property type="match status" value="1"/>
</dbReference>
<keyword evidence="3" id="KW-0808">Transferase</keyword>
<comment type="similarity">
    <text evidence="1">Belongs to the protein kinase superfamily. ADCK protein kinase family.</text>
</comment>
<comment type="caution">
    <text evidence="3">The sequence shown here is derived from an EMBL/GenBank/DDBJ whole genome shotgun (WGS) entry which is preliminary data.</text>
</comment>
<evidence type="ECO:0000256" key="1">
    <source>
        <dbReference type="ARBA" id="ARBA00009670"/>
    </source>
</evidence>
<dbReference type="GO" id="GO:0046467">
    <property type="term" value="P:membrane lipid biosynthetic process"/>
    <property type="evidence" value="ECO:0007669"/>
    <property type="project" value="TreeGrafter"/>
</dbReference>
<dbReference type="PANTHER" id="PTHR10566:SF113">
    <property type="entry name" value="PROTEIN ACTIVITY OF BC1 COMPLEX KINASE 7, CHLOROPLASTIC"/>
    <property type="match status" value="1"/>
</dbReference>
<evidence type="ECO:0000313" key="4">
    <source>
        <dbReference type="Proteomes" id="UP001058974"/>
    </source>
</evidence>
<sequence>MYQVIILTSAYFLKCCLCHYATELGFVTALTLIYFLGTGVKINQVDTLMSHGYDRDRISSRAIEAYLIQILKTGFFHADQHPGNLAIDVDESIIYYDFGMMGEIKSFTRERLLELFYAVYEKD</sequence>
<dbReference type="InterPro" id="IPR011009">
    <property type="entry name" value="Kinase-like_dom_sf"/>
</dbReference>
<evidence type="ECO:0000259" key="2">
    <source>
        <dbReference type="Pfam" id="PF03109"/>
    </source>
</evidence>
<dbReference type="Gramene" id="Psat02G0387600-T3">
    <property type="protein sequence ID" value="KAI5437916.1"/>
    <property type="gene ID" value="KIW84_023876"/>
</dbReference>
<dbReference type="InterPro" id="IPR050154">
    <property type="entry name" value="UbiB_kinase"/>
</dbReference>
<dbReference type="Pfam" id="PF03109">
    <property type="entry name" value="ABC1"/>
    <property type="match status" value="1"/>
</dbReference>
<feature type="domain" description="ABC1 atypical kinase-like" evidence="2">
    <location>
        <begin position="38"/>
        <end position="123"/>
    </location>
</feature>